<keyword evidence="12 16" id="KW-0472">Membrane</keyword>
<evidence type="ECO:0000259" key="18">
    <source>
        <dbReference type="PROSITE" id="PS51914"/>
    </source>
</evidence>
<feature type="compositionally biased region" description="Low complexity" evidence="15">
    <location>
        <begin position="251"/>
        <end position="270"/>
    </location>
</feature>
<evidence type="ECO:0000256" key="3">
    <source>
        <dbReference type="ARBA" id="ARBA00004614"/>
    </source>
</evidence>
<evidence type="ECO:0000256" key="15">
    <source>
        <dbReference type="SAM" id="MobiDB-lite"/>
    </source>
</evidence>
<dbReference type="Gene3D" id="2.70.130.10">
    <property type="entry name" value="Mannose-6-phosphate receptor binding domain"/>
    <property type="match status" value="1"/>
</dbReference>
<evidence type="ECO:0000256" key="5">
    <source>
        <dbReference type="ARBA" id="ARBA00013776"/>
    </source>
</evidence>
<keyword evidence="10" id="KW-0333">Golgi apparatus</keyword>
<dbReference type="InterPro" id="IPR018939">
    <property type="entry name" value="Autophagy-rel_prot_27"/>
</dbReference>
<dbReference type="GO" id="GO:0031966">
    <property type="term" value="C:mitochondrial membrane"/>
    <property type="evidence" value="ECO:0007669"/>
    <property type="project" value="UniProtKB-SubCell"/>
</dbReference>
<evidence type="ECO:0000256" key="14">
    <source>
        <dbReference type="ARBA" id="ARBA00023329"/>
    </source>
</evidence>
<keyword evidence="13" id="KW-1015">Disulfide bond</keyword>
<dbReference type="InterPro" id="IPR044865">
    <property type="entry name" value="MRH_dom"/>
</dbReference>
<reference evidence="19 20" key="1">
    <citation type="journal article" date="2015" name="Biotechnol. Biofuels">
        <title>Enhanced degradation of softwood versus hardwood by the white-rot fungus Pycnoporus coccineus.</title>
        <authorList>
            <person name="Couturier M."/>
            <person name="Navarro D."/>
            <person name="Chevret D."/>
            <person name="Henrissat B."/>
            <person name="Piumi F."/>
            <person name="Ruiz-Duenas F.J."/>
            <person name="Martinez A.T."/>
            <person name="Grigoriev I.V."/>
            <person name="Riley R."/>
            <person name="Lipzen A."/>
            <person name="Berrin J.G."/>
            <person name="Master E.R."/>
            <person name="Rosso M.N."/>
        </authorList>
    </citation>
    <scope>NUCLEOTIDE SEQUENCE [LARGE SCALE GENOMIC DNA]</scope>
    <source>
        <strain evidence="19 20">BRFM310</strain>
    </source>
</reference>
<evidence type="ECO:0000256" key="4">
    <source>
        <dbReference type="ARBA" id="ARBA00005363"/>
    </source>
</evidence>
<keyword evidence="9" id="KW-0072">Autophagy</keyword>
<dbReference type="PROSITE" id="PS51914">
    <property type="entry name" value="MRH"/>
    <property type="match status" value="1"/>
</dbReference>
<evidence type="ECO:0000256" key="12">
    <source>
        <dbReference type="ARBA" id="ARBA00023136"/>
    </source>
</evidence>
<keyword evidence="8 16" id="KW-1133">Transmembrane helix</keyword>
<dbReference type="Proteomes" id="UP000193067">
    <property type="component" value="Unassembled WGS sequence"/>
</dbReference>
<evidence type="ECO:0000256" key="1">
    <source>
        <dbReference type="ARBA" id="ARBA00004304"/>
    </source>
</evidence>
<evidence type="ECO:0000256" key="2">
    <source>
        <dbReference type="ARBA" id="ARBA00004358"/>
    </source>
</evidence>
<dbReference type="OrthoDB" id="29460at2759"/>
<evidence type="ECO:0000256" key="8">
    <source>
        <dbReference type="ARBA" id="ARBA00022989"/>
    </source>
</evidence>
<feature type="signal peptide" evidence="17">
    <location>
        <begin position="1"/>
        <end position="22"/>
    </location>
</feature>
<comment type="similarity">
    <text evidence="4">Belongs to the ATG27 family.</text>
</comment>
<feature type="compositionally biased region" description="Acidic residues" evidence="15">
    <location>
        <begin position="271"/>
        <end position="292"/>
    </location>
</feature>
<keyword evidence="20" id="KW-1185">Reference proteome</keyword>
<comment type="subcellular location">
    <subcellularLocation>
        <location evidence="2">Cytoplasmic vesicle membrane</location>
        <topology evidence="2">Single-pass type I membrane protein</topology>
    </subcellularLocation>
    <subcellularLocation>
        <location evidence="3">Golgi apparatus membrane</location>
        <topology evidence="3">Single-pass type I membrane protein</topology>
    </subcellularLocation>
    <subcellularLocation>
        <location evidence="1">Mitochondrion membrane</location>
        <topology evidence="1">Single-pass membrane protein</topology>
    </subcellularLocation>
</comment>
<sequence>MFLPQALAVSLVLAQCGSFALGATASATDGNGSPGHDYSKFRRLSDLTKQCKFTIGGFFFDLCPIMEGNDGGWSIESERRTWPTVTKREFKFNLKGALETDSHADKYEQCPPGTWICHTITNRRPFHKDEEPRVIQVVPIAGAMNLPNITHYKPGVNITAQLAPPNKDDKHGTSYAFVHGKLGVAHHAPDVLHVRLHGGWYVDGPQKADIRFLCDHNEEEPSSPSAAWAWNGTWTFNWRSKHACGKRLSSPTATRTTTVTPIQTPGAPADDSPEPVEDDAPPDDTEPAEDDSNDLRDTYPISNRGSRAKLALLLSSFTALLVLAYLAWFPPTRVRQYVTRFLKAHPRLTRFRVGERVLVRWAYEDLELGDEYADGEEDVMVNFAPEADPEGIPLKPSPRLGGFSGYGAA</sequence>
<keyword evidence="6 16" id="KW-0812">Transmembrane</keyword>
<gene>
    <name evidence="19" type="ORF">PYCCODRAFT_1430141</name>
</gene>
<protein>
    <recommendedName>
        <fullName evidence="5">Autophagy-related protein 27</fullName>
    </recommendedName>
</protein>
<dbReference type="GO" id="GO:0030659">
    <property type="term" value="C:cytoplasmic vesicle membrane"/>
    <property type="evidence" value="ECO:0007669"/>
    <property type="project" value="UniProtKB-SubCell"/>
</dbReference>
<dbReference type="EMBL" id="KZ084087">
    <property type="protein sequence ID" value="OSD07958.1"/>
    <property type="molecule type" value="Genomic_DNA"/>
</dbReference>
<name>A0A1Y2J3H2_TRAC3</name>
<dbReference type="GO" id="GO:0000139">
    <property type="term" value="C:Golgi membrane"/>
    <property type="evidence" value="ECO:0007669"/>
    <property type="project" value="UniProtKB-SubCell"/>
</dbReference>
<evidence type="ECO:0000256" key="16">
    <source>
        <dbReference type="SAM" id="Phobius"/>
    </source>
</evidence>
<evidence type="ECO:0000256" key="17">
    <source>
        <dbReference type="SAM" id="SignalP"/>
    </source>
</evidence>
<dbReference type="InterPro" id="IPR009011">
    <property type="entry name" value="Man6P_isomerase_rcpt-bd_dom_sf"/>
</dbReference>
<accession>A0A1Y2J3H2</accession>
<evidence type="ECO:0000256" key="10">
    <source>
        <dbReference type="ARBA" id="ARBA00023034"/>
    </source>
</evidence>
<evidence type="ECO:0000256" key="11">
    <source>
        <dbReference type="ARBA" id="ARBA00023128"/>
    </source>
</evidence>
<dbReference type="AlphaFoldDB" id="A0A1Y2J3H2"/>
<evidence type="ECO:0000256" key="13">
    <source>
        <dbReference type="ARBA" id="ARBA00023157"/>
    </source>
</evidence>
<feature type="transmembrane region" description="Helical" evidence="16">
    <location>
        <begin position="310"/>
        <end position="329"/>
    </location>
</feature>
<dbReference type="SUPFAM" id="SSF50911">
    <property type="entry name" value="Mannose 6-phosphate receptor domain"/>
    <property type="match status" value="1"/>
</dbReference>
<keyword evidence="14" id="KW-0968">Cytoplasmic vesicle</keyword>
<feature type="domain" description="MRH" evidence="18">
    <location>
        <begin position="49"/>
        <end position="246"/>
    </location>
</feature>
<dbReference type="GO" id="GO:0006914">
    <property type="term" value="P:autophagy"/>
    <property type="evidence" value="ECO:0007669"/>
    <property type="project" value="UniProtKB-KW"/>
</dbReference>
<evidence type="ECO:0000256" key="9">
    <source>
        <dbReference type="ARBA" id="ARBA00023006"/>
    </source>
</evidence>
<proteinExistence type="inferred from homology"/>
<keyword evidence="7 17" id="KW-0732">Signal</keyword>
<evidence type="ECO:0000313" key="19">
    <source>
        <dbReference type="EMBL" id="OSD07958.1"/>
    </source>
</evidence>
<evidence type="ECO:0000256" key="7">
    <source>
        <dbReference type="ARBA" id="ARBA00022729"/>
    </source>
</evidence>
<organism evidence="19 20">
    <name type="scientific">Trametes coccinea (strain BRFM310)</name>
    <name type="common">Pycnoporus coccineus</name>
    <dbReference type="NCBI Taxonomy" id="1353009"/>
    <lineage>
        <taxon>Eukaryota</taxon>
        <taxon>Fungi</taxon>
        <taxon>Dikarya</taxon>
        <taxon>Basidiomycota</taxon>
        <taxon>Agaricomycotina</taxon>
        <taxon>Agaricomycetes</taxon>
        <taxon>Polyporales</taxon>
        <taxon>Polyporaceae</taxon>
        <taxon>Trametes</taxon>
    </lineage>
</organism>
<keyword evidence="11" id="KW-0496">Mitochondrion</keyword>
<feature type="region of interest" description="Disordered" evidence="15">
    <location>
        <begin position="247"/>
        <end position="300"/>
    </location>
</feature>
<dbReference type="Pfam" id="PF09451">
    <property type="entry name" value="ATG27"/>
    <property type="match status" value="1"/>
</dbReference>
<evidence type="ECO:0000256" key="6">
    <source>
        <dbReference type="ARBA" id="ARBA00022692"/>
    </source>
</evidence>
<evidence type="ECO:0000313" key="20">
    <source>
        <dbReference type="Proteomes" id="UP000193067"/>
    </source>
</evidence>
<feature type="chain" id="PRO_5012124198" description="Autophagy-related protein 27" evidence="17">
    <location>
        <begin position="23"/>
        <end position="409"/>
    </location>
</feature>